<organism evidence="3 4">
    <name type="scientific">Boletus reticuloceps</name>
    <dbReference type="NCBI Taxonomy" id="495285"/>
    <lineage>
        <taxon>Eukaryota</taxon>
        <taxon>Fungi</taxon>
        <taxon>Dikarya</taxon>
        <taxon>Basidiomycota</taxon>
        <taxon>Agaricomycotina</taxon>
        <taxon>Agaricomycetes</taxon>
        <taxon>Agaricomycetidae</taxon>
        <taxon>Boletales</taxon>
        <taxon>Boletineae</taxon>
        <taxon>Boletaceae</taxon>
        <taxon>Boletoideae</taxon>
        <taxon>Boletus</taxon>
    </lineage>
</organism>
<keyword evidence="2" id="KW-1133">Transmembrane helix</keyword>
<protein>
    <submittedName>
        <fullName evidence="3">Uncharacterized protein</fullName>
    </submittedName>
</protein>
<feature type="transmembrane region" description="Helical" evidence="2">
    <location>
        <begin position="30"/>
        <end position="52"/>
    </location>
</feature>
<evidence type="ECO:0000313" key="4">
    <source>
        <dbReference type="Proteomes" id="UP000683000"/>
    </source>
</evidence>
<accession>A0A8I2YX28</accession>
<dbReference type="EMBL" id="JAGFBS010000003">
    <property type="protein sequence ID" value="KAG6380245.1"/>
    <property type="molecule type" value="Genomic_DNA"/>
</dbReference>
<sequence>MVAASLGVTPYNYNLTFANPVDHGLHPHRLLVGVNLPMVLGPLLVWLAWCTVCEHFKPSRRRVQKVHFQTIILRRILIQSIILSLSTLCLLPSPGTRTSNATDSPDHHTGSHRGNTSTREILLGESSPCKFRSIIIPGDLDDM</sequence>
<feature type="region of interest" description="Disordered" evidence="1">
    <location>
        <begin position="96"/>
        <end position="119"/>
    </location>
</feature>
<gene>
    <name evidence="3" type="ORF">JVT61DRAFT_8337</name>
</gene>
<proteinExistence type="predicted"/>
<evidence type="ECO:0000256" key="2">
    <source>
        <dbReference type="SAM" id="Phobius"/>
    </source>
</evidence>
<evidence type="ECO:0000256" key="1">
    <source>
        <dbReference type="SAM" id="MobiDB-lite"/>
    </source>
</evidence>
<keyword evidence="2" id="KW-0472">Membrane</keyword>
<dbReference type="AlphaFoldDB" id="A0A8I2YX28"/>
<keyword evidence="2" id="KW-0812">Transmembrane</keyword>
<keyword evidence="4" id="KW-1185">Reference proteome</keyword>
<comment type="caution">
    <text evidence="3">The sequence shown here is derived from an EMBL/GenBank/DDBJ whole genome shotgun (WGS) entry which is preliminary data.</text>
</comment>
<dbReference type="OrthoDB" id="10066429at2759"/>
<dbReference type="Proteomes" id="UP000683000">
    <property type="component" value="Unassembled WGS sequence"/>
</dbReference>
<name>A0A8I2YX28_9AGAM</name>
<evidence type="ECO:0000313" key="3">
    <source>
        <dbReference type="EMBL" id="KAG6380245.1"/>
    </source>
</evidence>
<reference evidence="3" key="1">
    <citation type="submission" date="2021-03" db="EMBL/GenBank/DDBJ databases">
        <title>Evolutionary innovations through gain and loss of genes in the ectomycorrhizal Boletales.</title>
        <authorList>
            <person name="Wu G."/>
            <person name="Miyauchi S."/>
            <person name="Morin E."/>
            <person name="Yang Z.-L."/>
            <person name="Xu J."/>
            <person name="Martin F.M."/>
        </authorList>
    </citation>
    <scope>NUCLEOTIDE SEQUENCE</scope>
    <source>
        <strain evidence="3">BR01</strain>
    </source>
</reference>